<name>A0ABY5YWG1_9ACTN</name>
<organism evidence="1 2">
    <name type="scientific">Dactylosporangium roseum</name>
    <dbReference type="NCBI Taxonomy" id="47989"/>
    <lineage>
        <taxon>Bacteria</taxon>
        <taxon>Bacillati</taxon>
        <taxon>Actinomycetota</taxon>
        <taxon>Actinomycetes</taxon>
        <taxon>Micromonosporales</taxon>
        <taxon>Micromonosporaceae</taxon>
        <taxon>Dactylosporangium</taxon>
    </lineage>
</organism>
<gene>
    <name evidence="1" type="ORF">Drose_22770</name>
</gene>
<sequence length="119" mass="12201">MGTQWKELPAPRAATPAERAVLRALARRAGVEPLAAQAATARVTALCACGCASVRLACEGPAIPRETVKALSDGGRGDHCAVQVRAGAVDVVAHVVHGMLVELELFAGEGVKVEIPNIG</sequence>
<keyword evidence="2" id="KW-1185">Reference proteome</keyword>
<protein>
    <submittedName>
        <fullName evidence="1">Uncharacterized protein</fullName>
    </submittedName>
</protein>
<proteinExistence type="predicted"/>
<evidence type="ECO:0000313" key="2">
    <source>
        <dbReference type="Proteomes" id="UP001058271"/>
    </source>
</evidence>
<dbReference type="Proteomes" id="UP001058271">
    <property type="component" value="Chromosome"/>
</dbReference>
<reference evidence="1" key="1">
    <citation type="submission" date="2021-04" db="EMBL/GenBank/DDBJ databases">
        <title>Biosynthetic gene clusters of Dactylosporangioum roseum.</title>
        <authorList>
            <person name="Hartkoorn R.C."/>
            <person name="Beaudoing E."/>
            <person name="Hot D."/>
            <person name="Moureu S."/>
        </authorList>
    </citation>
    <scope>NUCLEOTIDE SEQUENCE</scope>
    <source>
        <strain evidence="1">NRRL B-16295</strain>
    </source>
</reference>
<evidence type="ECO:0000313" key="1">
    <source>
        <dbReference type="EMBL" id="UWZ34074.1"/>
    </source>
</evidence>
<accession>A0ABY5YWG1</accession>
<dbReference type="EMBL" id="CP073721">
    <property type="protein sequence ID" value="UWZ34074.1"/>
    <property type="molecule type" value="Genomic_DNA"/>
</dbReference>
<dbReference type="RefSeq" id="WP_260723367.1">
    <property type="nucleotide sequence ID" value="NZ_CP073721.1"/>
</dbReference>